<dbReference type="EMBL" id="OU503052">
    <property type="protein sequence ID" value="CAI9780606.1"/>
    <property type="molecule type" value="Genomic_DNA"/>
</dbReference>
<protein>
    <submittedName>
        <fullName evidence="2">Uncharacterized protein</fullName>
    </submittedName>
</protein>
<evidence type="ECO:0000256" key="1">
    <source>
        <dbReference type="SAM" id="MobiDB-lite"/>
    </source>
</evidence>
<gene>
    <name evidence="2" type="ORF">FPE_LOCUS28036</name>
</gene>
<dbReference type="AlphaFoldDB" id="A0AAD2A6A4"/>
<evidence type="ECO:0000313" key="3">
    <source>
        <dbReference type="Proteomes" id="UP000834106"/>
    </source>
</evidence>
<sequence length="101" mass="12378">MCTKRKKKQNTRPPTMDYGMESDRPRLYGAPVLDFSPLPRDVWPSHLPWTEGWYWKVRYVNRLEFLWENVRKKDIEILEYVYEEEEETEYPSTHHGLWDGE</sequence>
<feature type="compositionally biased region" description="Basic residues" evidence="1">
    <location>
        <begin position="1"/>
        <end position="10"/>
    </location>
</feature>
<feature type="region of interest" description="Disordered" evidence="1">
    <location>
        <begin position="1"/>
        <end position="23"/>
    </location>
</feature>
<organism evidence="2 3">
    <name type="scientific">Fraxinus pennsylvanica</name>
    <dbReference type="NCBI Taxonomy" id="56036"/>
    <lineage>
        <taxon>Eukaryota</taxon>
        <taxon>Viridiplantae</taxon>
        <taxon>Streptophyta</taxon>
        <taxon>Embryophyta</taxon>
        <taxon>Tracheophyta</taxon>
        <taxon>Spermatophyta</taxon>
        <taxon>Magnoliopsida</taxon>
        <taxon>eudicotyledons</taxon>
        <taxon>Gunneridae</taxon>
        <taxon>Pentapetalae</taxon>
        <taxon>asterids</taxon>
        <taxon>lamiids</taxon>
        <taxon>Lamiales</taxon>
        <taxon>Oleaceae</taxon>
        <taxon>Oleeae</taxon>
        <taxon>Fraxinus</taxon>
    </lineage>
</organism>
<proteinExistence type="predicted"/>
<dbReference type="Proteomes" id="UP000834106">
    <property type="component" value="Chromosome 17"/>
</dbReference>
<evidence type="ECO:0000313" key="2">
    <source>
        <dbReference type="EMBL" id="CAI9780606.1"/>
    </source>
</evidence>
<reference evidence="2" key="1">
    <citation type="submission" date="2023-05" db="EMBL/GenBank/DDBJ databases">
        <authorList>
            <person name="Huff M."/>
        </authorList>
    </citation>
    <scope>NUCLEOTIDE SEQUENCE</scope>
</reference>
<accession>A0AAD2A6A4</accession>
<name>A0AAD2A6A4_9LAMI</name>
<keyword evidence="3" id="KW-1185">Reference proteome</keyword>